<accession>A0ACC3Z6M0</accession>
<reference evidence="1 2" key="1">
    <citation type="journal article" date="2020" name="Phytopathology">
        <title>Genome Sequence Resources of Colletotrichum truncatum, C. plurivorum, C. musicola, and C. sojae: Four Species Pathogenic to Soybean (Glycine max).</title>
        <authorList>
            <person name="Rogerio F."/>
            <person name="Boufleur T.R."/>
            <person name="Ciampi-Guillardi M."/>
            <person name="Sukno S.A."/>
            <person name="Thon M.R."/>
            <person name="Massola Junior N.S."/>
            <person name="Baroncelli R."/>
        </authorList>
    </citation>
    <scope>NUCLEOTIDE SEQUENCE [LARGE SCALE GENOMIC DNA]</scope>
    <source>
        <strain evidence="1 2">CMES1059</strain>
    </source>
</reference>
<organism evidence="1 2">
    <name type="scientific">Colletotrichum truncatum</name>
    <name type="common">Anthracnose fungus</name>
    <name type="synonym">Colletotrichum capsici</name>
    <dbReference type="NCBI Taxonomy" id="5467"/>
    <lineage>
        <taxon>Eukaryota</taxon>
        <taxon>Fungi</taxon>
        <taxon>Dikarya</taxon>
        <taxon>Ascomycota</taxon>
        <taxon>Pezizomycotina</taxon>
        <taxon>Sordariomycetes</taxon>
        <taxon>Hypocreomycetidae</taxon>
        <taxon>Glomerellales</taxon>
        <taxon>Glomerellaceae</taxon>
        <taxon>Colletotrichum</taxon>
        <taxon>Colletotrichum truncatum species complex</taxon>
    </lineage>
</organism>
<evidence type="ECO:0000313" key="2">
    <source>
        <dbReference type="Proteomes" id="UP000805649"/>
    </source>
</evidence>
<sequence length="287" mass="31928">MKSLTLPLLSLISLTTASPTPDLVARDLSIRNFEESFLSTLTWTHPNNTVKLVGFKRIVMTASQHEDLKLNIRSSPSEWAAFTSAYHDPHESTMRVYFPVENALMYHAGSLVEANTFGEHPHPVLDGDLAVVGRYQTAHVTGVKGNVVRDGVIYLSEPAYPVRRYGADSNILVYDFGWREGAHAHGHGHDHDHDHDDHDNDNDDVGKHIGPRDEGKGGSCKQNHGGRVCSQVYNINHGRCPRDYSSCIDYNGWPIKSCDNHSNKFAFPGSDCFTAVARGHCWNEIPN</sequence>
<name>A0ACC3Z6M0_COLTU</name>
<proteinExistence type="predicted"/>
<dbReference type="EMBL" id="VUJX02000003">
    <property type="protein sequence ID" value="KAL0939743.1"/>
    <property type="molecule type" value="Genomic_DNA"/>
</dbReference>
<protein>
    <submittedName>
        <fullName evidence="1">Uncharacterized protein</fullName>
    </submittedName>
</protein>
<evidence type="ECO:0000313" key="1">
    <source>
        <dbReference type="EMBL" id="KAL0939743.1"/>
    </source>
</evidence>
<dbReference type="Proteomes" id="UP000805649">
    <property type="component" value="Unassembled WGS sequence"/>
</dbReference>
<gene>
    <name evidence="1" type="ORF">CTRU02_206353</name>
</gene>
<keyword evidence="2" id="KW-1185">Reference proteome</keyword>
<comment type="caution">
    <text evidence="1">The sequence shown here is derived from an EMBL/GenBank/DDBJ whole genome shotgun (WGS) entry which is preliminary data.</text>
</comment>